<accession>A0A8S5T5C9</accession>
<evidence type="ECO:0000313" key="1">
    <source>
        <dbReference type="EMBL" id="DAF57978.1"/>
    </source>
</evidence>
<protein>
    <submittedName>
        <fullName evidence="1">Uncharacterized protein</fullName>
    </submittedName>
</protein>
<organism evidence="1">
    <name type="scientific">Siphoviridae sp. ctfbh2</name>
    <dbReference type="NCBI Taxonomy" id="2827909"/>
    <lineage>
        <taxon>Viruses</taxon>
        <taxon>Duplodnaviria</taxon>
        <taxon>Heunggongvirae</taxon>
        <taxon>Uroviricota</taxon>
        <taxon>Caudoviricetes</taxon>
    </lineage>
</organism>
<reference evidence="1" key="1">
    <citation type="journal article" date="2021" name="Proc. Natl. Acad. Sci. U.S.A.">
        <title>A Catalog of Tens of Thousands of Viruses from Human Metagenomes Reveals Hidden Associations with Chronic Diseases.</title>
        <authorList>
            <person name="Tisza M.J."/>
            <person name="Buck C.B."/>
        </authorList>
    </citation>
    <scope>NUCLEOTIDE SEQUENCE</scope>
    <source>
        <strain evidence="1">Ctfbh2</strain>
    </source>
</reference>
<sequence>MIYVGQIQVHSYGAVHLHTGTANILIFCQTPY</sequence>
<name>A0A8S5T5C9_9CAUD</name>
<dbReference type="EMBL" id="BK032744">
    <property type="protein sequence ID" value="DAF57978.1"/>
    <property type="molecule type" value="Genomic_DNA"/>
</dbReference>
<proteinExistence type="predicted"/>